<evidence type="ECO:0000313" key="2">
    <source>
        <dbReference type="Proteomes" id="UP000238007"/>
    </source>
</evidence>
<proteinExistence type="predicted"/>
<protein>
    <submittedName>
        <fullName evidence="1">Uncharacterized protein</fullName>
    </submittedName>
</protein>
<keyword evidence="2" id="KW-1185">Reference proteome</keyword>
<reference evidence="1 2" key="1">
    <citation type="submission" date="2018-03" db="EMBL/GenBank/DDBJ databases">
        <title>Genomic Encyclopedia of Archaeal and Bacterial Type Strains, Phase II (KMG-II): from individual species to whole genera.</title>
        <authorList>
            <person name="Goeker M."/>
        </authorList>
    </citation>
    <scope>NUCLEOTIDE SEQUENCE [LARGE SCALE GENOMIC DNA]</scope>
    <source>
        <strain evidence="1 2">DSM 101533</strain>
    </source>
</reference>
<sequence length="142" mass="16075">MVARPLSEEPARQPQSPPDMAAQWRDVLNALRVIALECRVAAQMDLFKACALLSTQPETVRDAHARALIKCLRQVTSRKTTFFRPGTEEISFDEAWLVQALSAIKRGDGDSFSFLVRSRVPREHQRHIGFLIRGISEQFSQV</sequence>
<evidence type="ECO:0000313" key="1">
    <source>
        <dbReference type="EMBL" id="PRY75457.1"/>
    </source>
</evidence>
<dbReference type="AlphaFoldDB" id="A0A2T0VV33"/>
<name>A0A2T0VV33_9RHOB</name>
<organism evidence="1 2">
    <name type="scientific">Yoonia maritima</name>
    <dbReference type="NCBI Taxonomy" id="1435347"/>
    <lineage>
        <taxon>Bacteria</taxon>
        <taxon>Pseudomonadati</taxon>
        <taxon>Pseudomonadota</taxon>
        <taxon>Alphaproteobacteria</taxon>
        <taxon>Rhodobacterales</taxon>
        <taxon>Paracoccaceae</taxon>
        <taxon>Yoonia</taxon>
    </lineage>
</organism>
<comment type="caution">
    <text evidence="1">The sequence shown here is derived from an EMBL/GenBank/DDBJ whole genome shotgun (WGS) entry which is preliminary data.</text>
</comment>
<dbReference type="EMBL" id="PVTP01000012">
    <property type="protein sequence ID" value="PRY75457.1"/>
    <property type="molecule type" value="Genomic_DNA"/>
</dbReference>
<dbReference type="OrthoDB" id="7854136at2"/>
<dbReference type="Proteomes" id="UP000238007">
    <property type="component" value="Unassembled WGS sequence"/>
</dbReference>
<accession>A0A2T0VV33</accession>
<gene>
    <name evidence="1" type="ORF">CLV80_11244</name>
</gene>